<reference evidence="1 2" key="1">
    <citation type="submission" date="2019-12" db="EMBL/GenBank/DDBJ databases">
        <title>Draft genome sequence of the ascomycete Xylaria multiplex DSM 110363.</title>
        <authorList>
            <person name="Buettner E."/>
            <person name="Kellner H."/>
        </authorList>
    </citation>
    <scope>NUCLEOTIDE SEQUENCE [LARGE SCALE GENOMIC DNA]</scope>
    <source>
        <strain evidence="1 2">DSM 110363</strain>
    </source>
</reference>
<protein>
    <submittedName>
        <fullName evidence="1">Uncharacterized protein</fullName>
    </submittedName>
</protein>
<accession>A0A7C8J5T3</accession>
<gene>
    <name evidence="1" type="ORF">GQX73_g2171</name>
</gene>
<dbReference type="EMBL" id="WUBL01000013">
    <property type="protein sequence ID" value="KAF2971479.1"/>
    <property type="molecule type" value="Genomic_DNA"/>
</dbReference>
<dbReference type="Proteomes" id="UP000481858">
    <property type="component" value="Unassembled WGS sequence"/>
</dbReference>
<sequence>MFPTLVRRLAASPPVAPKLRNATPPPTAIYANSRYKPKKVWPPDFSRLSQKEQFRFERRYKRRVKLATARPRWDKLVRLAQLGSVTFVLVYSVLFMDWNTEKQPFEGIRNSFWGAVGALSPAQRHERQRPDLPTTADQK</sequence>
<organism evidence="1 2">
    <name type="scientific">Xylaria multiplex</name>
    <dbReference type="NCBI Taxonomy" id="323545"/>
    <lineage>
        <taxon>Eukaryota</taxon>
        <taxon>Fungi</taxon>
        <taxon>Dikarya</taxon>
        <taxon>Ascomycota</taxon>
        <taxon>Pezizomycotina</taxon>
        <taxon>Sordariomycetes</taxon>
        <taxon>Xylariomycetidae</taxon>
        <taxon>Xylariales</taxon>
        <taxon>Xylariaceae</taxon>
        <taxon>Xylaria</taxon>
    </lineage>
</organism>
<dbReference type="AlphaFoldDB" id="A0A7C8J5T3"/>
<dbReference type="OrthoDB" id="5278907at2759"/>
<dbReference type="InParanoid" id="A0A7C8J5T3"/>
<comment type="caution">
    <text evidence="1">The sequence shown here is derived from an EMBL/GenBank/DDBJ whole genome shotgun (WGS) entry which is preliminary data.</text>
</comment>
<proteinExistence type="predicted"/>
<keyword evidence="2" id="KW-1185">Reference proteome</keyword>
<evidence type="ECO:0000313" key="1">
    <source>
        <dbReference type="EMBL" id="KAF2971479.1"/>
    </source>
</evidence>
<name>A0A7C8J5T3_9PEZI</name>
<evidence type="ECO:0000313" key="2">
    <source>
        <dbReference type="Proteomes" id="UP000481858"/>
    </source>
</evidence>